<dbReference type="AlphaFoldDB" id="A0A8T2YX78"/>
<evidence type="ECO:0000313" key="2">
    <source>
        <dbReference type="Proteomes" id="UP000807159"/>
    </source>
</evidence>
<reference evidence="1" key="1">
    <citation type="journal article" date="2021" name="J. Hered.">
        <title>Genome Assembly of Salicaceae Populus deltoides (Eastern Cottonwood) I-69 Based on Nanopore Sequencing and Hi-C Technologies.</title>
        <authorList>
            <person name="Bai S."/>
            <person name="Wu H."/>
            <person name="Zhang J."/>
            <person name="Pan Z."/>
            <person name="Zhao W."/>
            <person name="Li Z."/>
            <person name="Tong C."/>
        </authorList>
    </citation>
    <scope>NUCLEOTIDE SEQUENCE</scope>
    <source>
        <tissue evidence="1">Leaf</tissue>
    </source>
</reference>
<evidence type="ECO:0000313" key="1">
    <source>
        <dbReference type="EMBL" id="KAH8509621.1"/>
    </source>
</evidence>
<protein>
    <submittedName>
        <fullName evidence="1">Uncharacterized protein</fullName>
    </submittedName>
</protein>
<name>A0A8T2YX78_POPDE</name>
<organism evidence="1 2">
    <name type="scientific">Populus deltoides</name>
    <name type="common">Eastern poplar</name>
    <name type="synonym">Eastern cottonwood</name>
    <dbReference type="NCBI Taxonomy" id="3696"/>
    <lineage>
        <taxon>Eukaryota</taxon>
        <taxon>Viridiplantae</taxon>
        <taxon>Streptophyta</taxon>
        <taxon>Embryophyta</taxon>
        <taxon>Tracheophyta</taxon>
        <taxon>Spermatophyta</taxon>
        <taxon>Magnoliopsida</taxon>
        <taxon>eudicotyledons</taxon>
        <taxon>Gunneridae</taxon>
        <taxon>Pentapetalae</taxon>
        <taxon>rosids</taxon>
        <taxon>fabids</taxon>
        <taxon>Malpighiales</taxon>
        <taxon>Salicaceae</taxon>
        <taxon>Saliceae</taxon>
        <taxon>Populus</taxon>
    </lineage>
</organism>
<dbReference type="Proteomes" id="UP000807159">
    <property type="component" value="Chromosome 5"/>
</dbReference>
<accession>A0A8T2YX78</accession>
<sequence>MKGELSIRKAVPGKGLKKKKQGNDYYVECFNFDLSRVAELVHHALIVRAWWKRLVQVLSSVQKVLMKAEEHCAALSVLTEINSENSPRYFIFQEPAFMDKFFAHHLPETIVILSVREAETMFKRDLINLIGGFKLNPMSCLAINHYSLTGEELSDVHEITFDTSQRFEEVPRDDSFHLKDSTGYEENLSLRSSSVIRRELPESALGWPLLQRTNRPALEALRSSEVRTMSLVEWNSKENNCSSDLKTDDCIVKKCKTEGTVIQLFHASETESRDGSSNREDENFGFKQKVSSNFDFLLTEESTRSGPGWLLLRIKTSASPESLQESQADGLSVVQWVLSLPNRSKEATTNIQIDVVSKEAESYVENNICGREDKHSEACLAASMKLPKKLGFFFKLCSSGCKQFSYEELRRETHHFSSVLILSF</sequence>
<keyword evidence="2" id="KW-1185">Reference proteome</keyword>
<gene>
    <name evidence="1" type="ORF">H0E87_011397</name>
</gene>
<dbReference type="EMBL" id="JACEGQ020000005">
    <property type="protein sequence ID" value="KAH8509621.1"/>
    <property type="molecule type" value="Genomic_DNA"/>
</dbReference>
<proteinExistence type="predicted"/>
<comment type="caution">
    <text evidence="1">The sequence shown here is derived from an EMBL/GenBank/DDBJ whole genome shotgun (WGS) entry which is preliminary data.</text>
</comment>